<dbReference type="InterPro" id="IPR012337">
    <property type="entry name" value="RNaseH-like_sf"/>
</dbReference>
<accession>A0A9D3ZIT8</accession>
<dbReference type="EMBL" id="JAIQCV010000012">
    <property type="protein sequence ID" value="KAH1038684.1"/>
    <property type="molecule type" value="Genomic_DNA"/>
</dbReference>
<dbReference type="PANTHER" id="PTHR47723:SF19">
    <property type="entry name" value="POLYNUCLEOTIDYL TRANSFERASE, RIBONUCLEASE H-LIKE SUPERFAMILY PROTEIN"/>
    <property type="match status" value="1"/>
</dbReference>
<evidence type="ECO:0000259" key="1">
    <source>
        <dbReference type="Pfam" id="PF13456"/>
    </source>
</evidence>
<keyword evidence="3" id="KW-1185">Reference proteome</keyword>
<comment type="caution">
    <text evidence="2">The sequence shown here is derived from an EMBL/GenBank/DDBJ whole genome shotgun (WGS) entry which is preliminary data.</text>
</comment>
<dbReference type="InterPro" id="IPR036397">
    <property type="entry name" value="RNaseH_sf"/>
</dbReference>
<sequence length="241" mass="27226">MSLVGWETICQPKSCGGLGMRKLREHNMSFLMKLGFKLVSDKEAFWVLVLRYISPSTNLDLDCRFHEMVSEDEDAMHILRDCPTARDVWDQVNPGSYSWVMQIFSSPRVDSSVGIEFFPEALSTEERVYLNTNGAVHLDSRLAAIGGVVRDKAGNWITGFHRYLGKCSVFDAELWGLLDGVKLVWRGGYNQVVISSDCLEIVEAIIGSSSTSSNSALIRRIHNILSQENQWSLRHIPREQN</sequence>
<dbReference type="InterPro" id="IPR044730">
    <property type="entry name" value="RNase_H-like_dom_plant"/>
</dbReference>
<dbReference type="GO" id="GO:0003676">
    <property type="term" value="F:nucleic acid binding"/>
    <property type="evidence" value="ECO:0007669"/>
    <property type="project" value="InterPro"/>
</dbReference>
<proteinExistence type="predicted"/>
<reference evidence="2 3" key="1">
    <citation type="journal article" date="2021" name="Plant Biotechnol. J.">
        <title>Multi-omics assisted identification of the key and species-specific regulatory components of drought-tolerant mechanisms in Gossypium stocksii.</title>
        <authorList>
            <person name="Yu D."/>
            <person name="Ke L."/>
            <person name="Zhang D."/>
            <person name="Wu Y."/>
            <person name="Sun Y."/>
            <person name="Mei J."/>
            <person name="Sun J."/>
            <person name="Sun Y."/>
        </authorList>
    </citation>
    <scope>NUCLEOTIDE SEQUENCE [LARGE SCALE GENOMIC DNA]</scope>
    <source>
        <strain evidence="3">cv. E1</strain>
        <tissue evidence="2">Leaf</tissue>
    </source>
</reference>
<dbReference type="OrthoDB" id="1001796at2759"/>
<gene>
    <name evidence="2" type="ORF">J1N35_040427</name>
</gene>
<dbReference type="InterPro" id="IPR002156">
    <property type="entry name" value="RNaseH_domain"/>
</dbReference>
<dbReference type="PANTHER" id="PTHR47723">
    <property type="entry name" value="OS05G0353850 PROTEIN"/>
    <property type="match status" value="1"/>
</dbReference>
<name>A0A9D3ZIT8_9ROSI</name>
<dbReference type="InterPro" id="IPR053151">
    <property type="entry name" value="RNase_H-like"/>
</dbReference>
<evidence type="ECO:0000313" key="2">
    <source>
        <dbReference type="EMBL" id="KAH1038684.1"/>
    </source>
</evidence>
<dbReference type="Proteomes" id="UP000828251">
    <property type="component" value="Unassembled WGS sequence"/>
</dbReference>
<dbReference type="CDD" id="cd06222">
    <property type="entry name" value="RNase_H_like"/>
    <property type="match status" value="1"/>
</dbReference>
<organism evidence="2 3">
    <name type="scientific">Gossypium stocksii</name>
    <dbReference type="NCBI Taxonomy" id="47602"/>
    <lineage>
        <taxon>Eukaryota</taxon>
        <taxon>Viridiplantae</taxon>
        <taxon>Streptophyta</taxon>
        <taxon>Embryophyta</taxon>
        <taxon>Tracheophyta</taxon>
        <taxon>Spermatophyta</taxon>
        <taxon>Magnoliopsida</taxon>
        <taxon>eudicotyledons</taxon>
        <taxon>Gunneridae</taxon>
        <taxon>Pentapetalae</taxon>
        <taxon>rosids</taxon>
        <taxon>malvids</taxon>
        <taxon>Malvales</taxon>
        <taxon>Malvaceae</taxon>
        <taxon>Malvoideae</taxon>
        <taxon>Gossypium</taxon>
    </lineage>
</organism>
<dbReference type="Pfam" id="PF13456">
    <property type="entry name" value="RVT_3"/>
    <property type="match status" value="1"/>
</dbReference>
<evidence type="ECO:0000313" key="3">
    <source>
        <dbReference type="Proteomes" id="UP000828251"/>
    </source>
</evidence>
<dbReference type="Gene3D" id="3.30.420.10">
    <property type="entry name" value="Ribonuclease H-like superfamily/Ribonuclease H"/>
    <property type="match status" value="1"/>
</dbReference>
<feature type="domain" description="RNase H type-1" evidence="1">
    <location>
        <begin position="131"/>
        <end position="241"/>
    </location>
</feature>
<dbReference type="AlphaFoldDB" id="A0A9D3ZIT8"/>
<dbReference type="SUPFAM" id="SSF53098">
    <property type="entry name" value="Ribonuclease H-like"/>
    <property type="match status" value="1"/>
</dbReference>
<protein>
    <recommendedName>
        <fullName evidence="1">RNase H type-1 domain-containing protein</fullName>
    </recommendedName>
</protein>
<dbReference type="GO" id="GO:0004523">
    <property type="term" value="F:RNA-DNA hybrid ribonuclease activity"/>
    <property type="evidence" value="ECO:0007669"/>
    <property type="project" value="InterPro"/>
</dbReference>